<comment type="similarity">
    <text evidence="1">Belongs to the SS18 family.</text>
</comment>
<evidence type="ECO:0000256" key="2">
    <source>
        <dbReference type="SAM" id="MobiDB-lite"/>
    </source>
</evidence>
<evidence type="ECO:0000313" key="5">
    <source>
        <dbReference type="Proteomes" id="UP000077755"/>
    </source>
</evidence>
<evidence type="ECO:0000313" key="4">
    <source>
        <dbReference type="EMBL" id="WOG97019.1"/>
    </source>
</evidence>
<evidence type="ECO:0000259" key="3">
    <source>
        <dbReference type="Pfam" id="PF05030"/>
    </source>
</evidence>
<accession>A0AAF1AVZ6</accession>
<sequence>MQQQPSLNPAHPPPHSYSPNSITTDQIQKYLDENRDLILAIMENQNLGRLADCGQLQALLQKNLMYLAAIADAQPPPPGPSQVPSNSIPLQGSYMEQPQGAAMFQQQQGGGVQKLPFQLNALRPQDQQQLMNFQQQQMQGQAGFRPGPNTGMHGMHQAQQHGVGPAGGLVDARGNRQDGSDAASGEGQVRSSSARGSGN</sequence>
<dbReference type="EMBL" id="CP093346">
    <property type="protein sequence ID" value="WOG97019.1"/>
    <property type="molecule type" value="Genomic_DNA"/>
</dbReference>
<gene>
    <name evidence="4" type="ORF">DCAR_0416358</name>
</gene>
<reference evidence="4" key="2">
    <citation type="submission" date="2022-03" db="EMBL/GenBank/DDBJ databases">
        <title>Draft title - Genomic analysis of global carrot germplasm unveils the trajectory of domestication and the origin of high carotenoid orange carrot.</title>
        <authorList>
            <person name="Iorizzo M."/>
            <person name="Ellison S."/>
            <person name="Senalik D."/>
            <person name="Macko-Podgorni A."/>
            <person name="Grzebelus D."/>
            <person name="Bostan H."/>
            <person name="Rolling W."/>
            <person name="Curaba J."/>
            <person name="Simon P."/>
        </authorList>
    </citation>
    <scope>NUCLEOTIDE SEQUENCE</scope>
    <source>
        <tissue evidence="4">Leaf</tissue>
    </source>
</reference>
<feature type="region of interest" description="Disordered" evidence="2">
    <location>
        <begin position="131"/>
        <end position="199"/>
    </location>
</feature>
<dbReference type="InterPro" id="IPR007726">
    <property type="entry name" value="SS18_N"/>
</dbReference>
<feature type="compositionally biased region" description="Polar residues" evidence="2">
    <location>
        <begin position="189"/>
        <end position="199"/>
    </location>
</feature>
<proteinExistence type="inferred from homology"/>
<reference evidence="4" key="1">
    <citation type="journal article" date="2016" name="Nat. Genet.">
        <title>A high-quality carrot genome assembly provides new insights into carotenoid accumulation and asterid genome evolution.</title>
        <authorList>
            <person name="Iorizzo M."/>
            <person name="Ellison S."/>
            <person name="Senalik D."/>
            <person name="Zeng P."/>
            <person name="Satapoomin P."/>
            <person name="Huang J."/>
            <person name="Bowman M."/>
            <person name="Iovene M."/>
            <person name="Sanseverino W."/>
            <person name="Cavagnaro P."/>
            <person name="Yildiz M."/>
            <person name="Macko-Podgorni A."/>
            <person name="Moranska E."/>
            <person name="Grzebelus E."/>
            <person name="Grzebelus D."/>
            <person name="Ashrafi H."/>
            <person name="Zheng Z."/>
            <person name="Cheng S."/>
            <person name="Spooner D."/>
            <person name="Van Deynze A."/>
            <person name="Simon P."/>
        </authorList>
    </citation>
    <scope>NUCLEOTIDE SEQUENCE</scope>
    <source>
        <tissue evidence="4">Leaf</tissue>
    </source>
</reference>
<dbReference type="Proteomes" id="UP000077755">
    <property type="component" value="Chromosome 4"/>
</dbReference>
<name>A0AAF1AVZ6_DAUCS</name>
<feature type="region of interest" description="Disordered" evidence="2">
    <location>
        <begin position="1"/>
        <end position="22"/>
    </location>
</feature>
<dbReference type="AlphaFoldDB" id="A0AAF1AVZ6"/>
<feature type="domain" description="SS18 N-terminal" evidence="3">
    <location>
        <begin position="21"/>
        <end position="74"/>
    </location>
</feature>
<dbReference type="Pfam" id="PF05030">
    <property type="entry name" value="SSXT"/>
    <property type="match status" value="1"/>
</dbReference>
<dbReference type="KEGG" id="dcr:108216476"/>
<protein>
    <recommendedName>
        <fullName evidence="3">SS18 N-terminal domain-containing protein</fullName>
    </recommendedName>
</protein>
<evidence type="ECO:0000256" key="1">
    <source>
        <dbReference type="ARBA" id="ARBA00007945"/>
    </source>
</evidence>
<feature type="compositionally biased region" description="Low complexity" evidence="2">
    <location>
        <begin position="131"/>
        <end position="141"/>
    </location>
</feature>
<organism evidence="4 5">
    <name type="scientific">Daucus carota subsp. sativus</name>
    <name type="common">Carrot</name>
    <dbReference type="NCBI Taxonomy" id="79200"/>
    <lineage>
        <taxon>Eukaryota</taxon>
        <taxon>Viridiplantae</taxon>
        <taxon>Streptophyta</taxon>
        <taxon>Embryophyta</taxon>
        <taxon>Tracheophyta</taxon>
        <taxon>Spermatophyta</taxon>
        <taxon>Magnoliopsida</taxon>
        <taxon>eudicotyledons</taxon>
        <taxon>Gunneridae</taxon>
        <taxon>Pentapetalae</taxon>
        <taxon>asterids</taxon>
        <taxon>campanulids</taxon>
        <taxon>Apiales</taxon>
        <taxon>Apiaceae</taxon>
        <taxon>Apioideae</taxon>
        <taxon>Scandiceae</taxon>
        <taxon>Daucinae</taxon>
        <taxon>Daucus</taxon>
        <taxon>Daucus sect. Daucus</taxon>
    </lineage>
</organism>
<keyword evidence="5" id="KW-1185">Reference proteome</keyword>